<comment type="similarity">
    <text evidence="4">Belongs to the PEP-utilizing enzyme family.</text>
</comment>
<dbReference type="InterPro" id="IPR050499">
    <property type="entry name" value="PEP-utilizing_PTS_enzyme"/>
</dbReference>
<keyword evidence="12" id="KW-0418">Kinase</keyword>
<dbReference type="Gene3D" id="1.10.274.10">
    <property type="entry name" value="PtsI, HPr-binding domain"/>
    <property type="match status" value="1"/>
</dbReference>
<dbReference type="Pfam" id="PF01590">
    <property type="entry name" value="GAF"/>
    <property type="match status" value="1"/>
</dbReference>
<dbReference type="InterPro" id="IPR008279">
    <property type="entry name" value="PEP-util_enz_mobile_dom"/>
</dbReference>
<name>A0A7V7TV87_9HYPH</name>
<evidence type="ECO:0000256" key="13">
    <source>
        <dbReference type="ARBA" id="ARBA00022842"/>
    </source>
</evidence>
<evidence type="ECO:0000256" key="11">
    <source>
        <dbReference type="ARBA" id="ARBA00022723"/>
    </source>
</evidence>
<dbReference type="SUPFAM" id="SSF51621">
    <property type="entry name" value="Phosphoenolpyruvate/pyruvate domain"/>
    <property type="match status" value="1"/>
</dbReference>
<evidence type="ECO:0000256" key="2">
    <source>
        <dbReference type="ARBA" id="ARBA00001946"/>
    </source>
</evidence>
<dbReference type="Gene3D" id="3.20.20.60">
    <property type="entry name" value="Phosphoenolpyruvate-binding domains"/>
    <property type="match status" value="1"/>
</dbReference>
<proteinExistence type="inferred from homology"/>
<comment type="cofactor">
    <cofactor evidence="2">
        <name>Mg(2+)</name>
        <dbReference type="ChEBI" id="CHEBI:18420"/>
    </cofactor>
</comment>
<dbReference type="GO" id="GO:0005737">
    <property type="term" value="C:cytoplasm"/>
    <property type="evidence" value="ECO:0007669"/>
    <property type="project" value="UniProtKB-SubCell"/>
</dbReference>
<evidence type="ECO:0000256" key="9">
    <source>
        <dbReference type="ARBA" id="ARBA00022679"/>
    </source>
</evidence>
<comment type="caution">
    <text evidence="15">The sequence shown here is derived from an EMBL/GenBank/DDBJ whole genome shotgun (WGS) entry which is preliminary data.</text>
</comment>
<keyword evidence="10" id="KW-0598">Phosphotransferase system</keyword>
<dbReference type="InterPro" id="IPR000121">
    <property type="entry name" value="PEP_util_C"/>
</dbReference>
<dbReference type="EMBL" id="VZDO01000019">
    <property type="protein sequence ID" value="KAB0677094.1"/>
    <property type="molecule type" value="Genomic_DNA"/>
</dbReference>
<dbReference type="RefSeq" id="WP_150972758.1">
    <property type="nucleotide sequence ID" value="NZ_VZDO01000019.1"/>
</dbReference>
<dbReference type="GO" id="GO:0008965">
    <property type="term" value="F:phosphoenolpyruvate-protein phosphotransferase activity"/>
    <property type="evidence" value="ECO:0007669"/>
    <property type="project" value="UniProtKB-EC"/>
</dbReference>
<keyword evidence="16" id="KW-1185">Reference proteome</keyword>
<dbReference type="Gene3D" id="3.50.30.10">
    <property type="entry name" value="Phosphohistidine domain"/>
    <property type="match status" value="1"/>
</dbReference>
<dbReference type="InterPro" id="IPR029016">
    <property type="entry name" value="GAF-like_dom_sf"/>
</dbReference>
<evidence type="ECO:0000313" key="16">
    <source>
        <dbReference type="Proteomes" id="UP000432089"/>
    </source>
</evidence>
<evidence type="ECO:0000256" key="10">
    <source>
        <dbReference type="ARBA" id="ARBA00022683"/>
    </source>
</evidence>
<dbReference type="InterPro" id="IPR006318">
    <property type="entry name" value="PTS_EI-like"/>
</dbReference>
<dbReference type="GO" id="GO:0046872">
    <property type="term" value="F:metal ion binding"/>
    <property type="evidence" value="ECO:0007669"/>
    <property type="project" value="UniProtKB-KW"/>
</dbReference>
<dbReference type="Pfam" id="PF05524">
    <property type="entry name" value="PEP-utilisers_N"/>
    <property type="match status" value="1"/>
</dbReference>
<organism evidence="15 16">
    <name type="scientific">Plantimonas leprariae</name>
    <dbReference type="NCBI Taxonomy" id="2615207"/>
    <lineage>
        <taxon>Bacteria</taxon>
        <taxon>Pseudomonadati</taxon>
        <taxon>Pseudomonadota</taxon>
        <taxon>Alphaproteobacteria</taxon>
        <taxon>Hyphomicrobiales</taxon>
        <taxon>Aurantimonadaceae</taxon>
        <taxon>Plantimonas</taxon>
    </lineage>
</organism>
<dbReference type="GO" id="GO:0016301">
    <property type="term" value="F:kinase activity"/>
    <property type="evidence" value="ECO:0007669"/>
    <property type="project" value="UniProtKB-KW"/>
</dbReference>
<dbReference type="PRINTS" id="PR01736">
    <property type="entry name" value="PHPHTRNFRASE"/>
</dbReference>
<comment type="subcellular location">
    <subcellularLocation>
        <location evidence="3">Cytoplasm</location>
    </subcellularLocation>
</comment>
<dbReference type="PANTHER" id="PTHR46244:SF6">
    <property type="entry name" value="PHOSPHOENOLPYRUVATE-PROTEIN PHOSPHOTRANSFERASE"/>
    <property type="match status" value="1"/>
</dbReference>
<dbReference type="Pfam" id="PF00391">
    <property type="entry name" value="PEP-utilizers"/>
    <property type="match status" value="1"/>
</dbReference>
<dbReference type="SUPFAM" id="SSF47831">
    <property type="entry name" value="Enzyme I of the PEP:sugar phosphotransferase system HPr-binding (sub)domain"/>
    <property type="match status" value="1"/>
</dbReference>
<evidence type="ECO:0000256" key="6">
    <source>
        <dbReference type="ARBA" id="ARBA00022448"/>
    </source>
</evidence>
<evidence type="ECO:0000256" key="3">
    <source>
        <dbReference type="ARBA" id="ARBA00004496"/>
    </source>
</evidence>
<keyword evidence="7" id="KW-0963">Cytoplasm</keyword>
<dbReference type="InterPro" id="IPR036618">
    <property type="entry name" value="PtsI_HPr-bd_sf"/>
</dbReference>
<dbReference type="SUPFAM" id="SSF55781">
    <property type="entry name" value="GAF domain-like"/>
    <property type="match status" value="1"/>
</dbReference>
<comment type="catalytic activity">
    <reaction evidence="1">
        <text>L-histidyl-[protein] + phosphoenolpyruvate = N(pros)-phospho-L-histidyl-[protein] + pyruvate</text>
        <dbReference type="Rhea" id="RHEA:23880"/>
        <dbReference type="Rhea" id="RHEA-COMP:9745"/>
        <dbReference type="Rhea" id="RHEA-COMP:9746"/>
        <dbReference type="ChEBI" id="CHEBI:15361"/>
        <dbReference type="ChEBI" id="CHEBI:29979"/>
        <dbReference type="ChEBI" id="CHEBI:58702"/>
        <dbReference type="ChEBI" id="CHEBI:64837"/>
        <dbReference type="EC" id="2.7.3.9"/>
    </reaction>
</comment>
<dbReference type="InterPro" id="IPR015813">
    <property type="entry name" value="Pyrv/PenolPyrv_kinase-like_dom"/>
</dbReference>
<evidence type="ECO:0000256" key="12">
    <source>
        <dbReference type="ARBA" id="ARBA00022777"/>
    </source>
</evidence>
<dbReference type="GO" id="GO:0009401">
    <property type="term" value="P:phosphoenolpyruvate-dependent sugar phosphotransferase system"/>
    <property type="evidence" value="ECO:0007669"/>
    <property type="project" value="UniProtKB-KW"/>
</dbReference>
<dbReference type="NCBIfam" id="TIGR01417">
    <property type="entry name" value="PTS_I_fam"/>
    <property type="match status" value="1"/>
</dbReference>
<gene>
    <name evidence="15" type="primary">ptsP</name>
    <name evidence="15" type="ORF">F6X38_19645</name>
</gene>
<dbReference type="EC" id="2.7.3.9" evidence="5"/>
<protein>
    <recommendedName>
        <fullName evidence="5">phosphoenolpyruvate--protein phosphotransferase</fullName>
        <ecNumber evidence="5">2.7.3.9</ecNumber>
    </recommendedName>
</protein>
<dbReference type="PANTHER" id="PTHR46244">
    <property type="entry name" value="PHOSPHOENOLPYRUVATE-PROTEIN PHOSPHOTRANSFERASE"/>
    <property type="match status" value="1"/>
</dbReference>
<evidence type="ECO:0000256" key="1">
    <source>
        <dbReference type="ARBA" id="ARBA00000683"/>
    </source>
</evidence>
<reference evidence="15 16" key="1">
    <citation type="submission" date="2019-09" db="EMBL/GenBank/DDBJ databases">
        <title>YIM 132180 draft genome.</title>
        <authorList>
            <person name="Zhang K."/>
        </authorList>
    </citation>
    <scope>NUCLEOTIDE SEQUENCE [LARGE SCALE GENOMIC DNA]</scope>
    <source>
        <strain evidence="15 16">YIM 132180</strain>
    </source>
</reference>
<dbReference type="Proteomes" id="UP000432089">
    <property type="component" value="Unassembled WGS sequence"/>
</dbReference>
<evidence type="ECO:0000256" key="5">
    <source>
        <dbReference type="ARBA" id="ARBA00012232"/>
    </source>
</evidence>
<dbReference type="InterPro" id="IPR040442">
    <property type="entry name" value="Pyrv_kinase-like_dom_sf"/>
</dbReference>
<accession>A0A7V7TV87</accession>
<keyword evidence="15" id="KW-0670">Pyruvate</keyword>
<dbReference type="SMART" id="SM00065">
    <property type="entry name" value="GAF"/>
    <property type="match status" value="1"/>
</dbReference>
<feature type="domain" description="GAF" evidence="14">
    <location>
        <begin position="27"/>
        <end position="173"/>
    </location>
</feature>
<dbReference type="SUPFAM" id="SSF52009">
    <property type="entry name" value="Phosphohistidine domain"/>
    <property type="match status" value="1"/>
</dbReference>
<dbReference type="Gene3D" id="3.30.450.40">
    <property type="match status" value="1"/>
</dbReference>
<dbReference type="AlphaFoldDB" id="A0A7V7TV87"/>
<sequence>MPLPRSDSLGPRVLLRRIRELMAEPLEAQVRLDTIVRQIAGNMVAEVCSLYVLRADGVLELYATEGLNPGSVHHAQLKLGEGLVGTIAATARPLNLSEAQKHPAFTFIPGTDEEPFNAFLGVPILRAGRTLGVLDVQNRANRVYREEEVEALETVAMVVAEMIAAGSLEGLSRPGVVLDLSRPVSFKGLPLADGIGLGHVVLHEPRVVVTNLFNEDAETEIGRLEQALGSLRISIEDMLSRREMAAEGEHRAVLEAYRMFAHDRGWARRLEEAIRNGLTAEAAVEKVQSDMRARMIHMPDPYIRERMHDFDDLANRLLRQLIGTTDGMADGTGPKDAIIVARSMGAAELLDYRRDQVRGLILEEGTQTSHVVIVARALGIPVIGQAMGAVSMSENNDPIIVDGDDGSAHLRPPVDIERNYAEKARFRARRQEQYRALRERAAETLDGVPINLQVNAGLLVDLPQLEDSGAAGIGLFRTELQFMIASSMPRASEQERLYSAVLDAAGDKPVTFRTLDIGGDKVLPYLHQSPEENPALGYRAIRLALDRPGLMRTQLRALLKAAGGRELRVMFPMITELGELRQARDLISREFTYLTKFGHVMPRRLKLGAMIEVPSLLFQLDELMKLVDFVSIGSNDLFQYFTATDRGNARIASRFDPLSAPFLGALKRIVEAGNRNNVPVTLCGELAGKPLSAMALIGLGLRSISMTPSAIGPVKAMLVALDAGKLANEMDAILAGTGNARERLQRFADEHAIPY</sequence>
<keyword evidence="6" id="KW-0813">Transport</keyword>
<keyword evidence="8" id="KW-0762">Sugar transport</keyword>
<evidence type="ECO:0000259" key="14">
    <source>
        <dbReference type="SMART" id="SM00065"/>
    </source>
</evidence>
<evidence type="ECO:0000313" key="15">
    <source>
        <dbReference type="EMBL" id="KAB0677094.1"/>
    </source>
</evidence>
<dbReference type="InterPro" id="IPR036637">
    <property type="entry name" value="Phosphohistidine_dom_sf"/>
</dbReference>
<keyword evidence="9 15" id="KW-0808">Transferase</keyword>
<keyword evidence="11" id="KW-0479">Metal-binding</keyword>
<dbReference type="InterPro" id="IPR003018">
    <property type="entry name" value="GAF"/>
</dbReference>
<evidence type="ECO:0000256" key="4">
    <source>
        <dbReference type="ARBA" id="ARBA00007837"/>
    </source>
</evidence>
<dbReference type="InterPro" id="IPR008731">
    <property type="entry name" value="PTS_EIN"/>
</dbReference>
<dbReference type="Pfam" id="PF02896">
    <property type="entry name" value="PEP-utilizers_C"/>
    <property type="match status" value="1"/>
</dbReference>
<evidence type="ECO:0000256" key="7">
    <source>
        <dbReference type="ARBA" id="ARBA00022490"/>
    </source>
</evidence>
<evidence type="ECO:0000256" key="8">
    <source>
        <dbReference type="ARBA" id="ARBA00022597"/>
    </source>
</evidence>
<keyword evidence="13" id="KW-0460">Magnesium</keyword>